<reference evidence="3" key="1">
    <citation type="journal article" date="2008" name="Nat. Genet.">
        <title>The Pristionchus pacificus genome provides a unique perspective on nematode lifestyle and parasitism.</title>
        <authorList>
            <person name="Dieterich C."/>
            <person name="Clifton S.W."/>
            <person name="Schuster L.N."/>
            <person name="Chinwalla A."/>
            <person name="Delehaunty K."/>
            <person name="Dinkelacker I."/>
            <person name="Fulton L."/>
            <person name="Fulton R."/>
            <person name="Godfrey J."/>
            <person name="Minx P."/>
            <person name="Mitreva M."/>
            <person name="Roeseler W."/>
            <person name="Tian H."/>
            <person name="Witte H."/>
            <person name="Yang S.P."/>
            <person name="Wilson R.K."/>
            <person name="Sommer R.J."/>
        </authorList>
    </citation>
    <scope>NUCLEOTIDE SEQUENCE [LARGE SCALE GENOMIC DNA]</scope>
    <source>
        <strain evidence="3">PS312</strain>
    </source>
</reference>
<dbReference type="EnsemblMetazoa" id="PPA44692.1">
    <property type="protein sequence ID" value="PPA44692.1"/>
    <property type="gene ID" value="WBGene00283061"/>
</dbReference>
<protein>
    <submittedName>
        <fullName evidence="2">Uncharacterized protein</fullName>
    </submittedName>
</protein>
<feature type="region of interest" description="Disordered" evidence="1">
    <location>
        <begin position="44"/>
        <end position="87"/>
    </location>
</feature>
<organism evidence="2 3">
    <name type="scientific">Pristionchus pacificus</name>
    <name type="common">Parasitic nematode worm</name>
    <dbReference type="NCBI Taxonomy" id="54126"/>
    <lineage>
        <taxon>Eukaryota</taxon>
        <taxon>Metazoa</taxon>
        <taxon>Ecdysozoa</taxon>
        <taxon>Nematoda</taxon>
        <taxon>Chromadorea</taxon>
        <taxon>Rhabditida</taxon>
        <taxon>Rhabditina</taxon>
        <taxon>Diplogasteromorpha</taxon>
        <taxon>Diplogasteroidea</taxon>
        <taxon>Neodiplogasteridae</taxon>
        <taxon>Pristionchus</taxon>
    </lineage>
</organism>
<feature type="compositionally biased region" description="Basic and acidic residues" evidence="1">
    <location>
        <begin position="11"/>
        <end position="20"/>
    </location>
</feature>
<proteinExistence type="predicted"/>
<name>A0A2A6CRB6_PRIPA</name>
<evidence type="ECO:0000313" key="3">
    <source>
        <dbReference type="Proteomes" id="UP000005239"/>
    </source>
</evidence>
<keyword evidence="3" id="KW-1185">Reference proteome</keyword>
<sequence>MAQSSISFSDARIERSRRDEIFREEQRAARDSLFITSIPLDSSVARRPNRASDNDEIEGAAAHQRLQIGIASTSTESASDENDDDDE</sequence>
<dbReference type="Proteomes" id="UP000005239">
    <property type="component" value="Unassembled WGS sequence"/>
</dbReference>
<evidence type="ECO:0000313" key="2">
    <source>
        <dbReference type="EnsemblMetazoa" id="PPA44692.1"/>
    </source>
</evidence>
<feature type="compositionally biased region" description="Acidic residues" evidence="1">
    <location>
        <begin position="78"/>
        <end position="87"/>
    </location>
</feature>
<gene>
    <name evidence="2" type="primary">WBGene00283061</name>
</gene>
<dbReference type="AlphaFoldDB" id="A0A2A6CRB6"/>
<accession>A0A2A6CRB6</accession>
<reference evidence="2" key="2">
    <citation type="submission" date="2022-06" db="UniProtKB">
        <authorList>
            <consortium name="EnsemblMetazoa"/>
        </authorList>
    </citation>
    <scope>IDENTIFICATION</scope>
    <source>
        <strain evidence="2">PS312</strain>
    </source>
</reference>
<evidence type="ECO:0000256" key="1">
    <source>
        <dbReference type="SAM" id="MobiDB-lite"/>
    </source>
</evidence>
<accession>A0A8R1Z5I3</accession>
<feature type="region of interest" description="Disordered" evidence="1">
    <location>
        <begin position="1"/>
        <end position="20"/>
    </location>
</feature>